<dbReference type="OrthoDB" id="9772456at2"/>
<dbReference type="SUPFAM" id="SSF56655">
    <property type="entry name" value="Carbohydrate phosphatase"/>
    <property type="match status" value="1"/>
</dbReference>
<dbReference type="GO" id="GO:0046872">
    <property type="term" value="F:metal ion binding"/>
    <property type="evidence" value="ECO:0007669"/>
    <property type="project" value="UniProtKB-KW"/>
</dbReference>
<evidence type="ECO:0000256" key="2">
    <source>
        <dbReference type="ARBA" id="ARBA00001946"/>
    </source>
</evidence>
<dbReference type="Gene3D" id="3.30.540.10">
    <property type="entry name" value="Fructose-1,6-Bisphosphatase, subunit A, domain 1"/>
    <property type="match status" value="1"/>
</dbReference>
<dbReference type="Proteomes" id="UP000050277">
    <property type="component" value="Unassembled WGS sequence"/>
</dbReference>
<dbReference type="GO" id="GO:0046854">
    <property type="term" value="P:phosphatidylinositol phosphate biosynthetic process"/>
    <property type="evidence" value="ECO:0007669"/>
    <property type="project" value="InterPro"/>
</dbReference>
<sequence>MRSHAIAIAKAAGQILRDGLRNERQIQHKSASIDLVTNIDLASEKLIVSSIHEHFPEHRIVAEESGDDGRSAEYCWVIDPLDGTTNYAHGFPFFAVSIALLHHNQPTIGVVYDPWRDECFVGERGVGAWLNDQPLHVTSTNTVDAALLSTGFPYTIRTNPDNNIAEFTRIVLKAQAIRRGGAAALDICYVAAGRSEGHWELGLKPWDTAAAAVILSEAGGKLSTWTGAEWNPWIDRLVATNGAVHAELVALLQA</sequence>
<feature type="binding site" evidence="7">
    <location>
        <position position="82"/>
    </location>
    <ligand>
        <name>Mg(2+)</name>
        <dbReference type="ChEBI" id="CHEBI:18420"/>
        <label>1</label>
        <note>catalytic</note>
    </ligand>
</feature>
<evidence type="ECO:0000256" key="5">
    <source>
        <dbReference type="ARBA" id="ARBA00022801"/>
    </source>
</evidence>
<dbReference type="PROSITE" id="PS00630">
    <property type="entry name" value="IMP_2"/>
    <property type="match status" value="1"/>
</dbReference>
<feature type="binding site" evidence="7">
    <location>
        <position position="79"/>
    </location>
    <ligand>
        <name>Mg(2+)</name>
        <dbReference type="ChEBI" id="CHEBI:18420"/>
        <label>1</label>
        <note>catalytic</note>
    </ligand>
</feature>
<evidence type="ECO:0000256" key="8">
    <source>
        <dbReference type="RuleBase" id="RU364068"/>
    </source>
</evidence>
<keyword evidence="4 7" id="KW-0479">Metal-binding</keyword>
<dbReference type="Pfam" id="PF00459">
    <property type="entry name" value="Inositol_P"/>
    <property type="match status" value="1"/>
</dbReference>
<dbReference type="EMBL" id="LGKP01000033">
    <property type="protein sequence ID" value="KPL81737.1"/>
    <property type="molecule type" value="Genomic_DNA"/>
</dbReference>
<evidence type="ECO:0000256" key="1">
    <source>
        <dbReference type="ARBA" id="ARBA00001033"/>
    </source>
</evidence>
<dbReference type="CDD" id="cd01639">
    <property type="entry name" value="IMPase"/>
    <property type="match status" value="1"/>
</dbReference>
<reference evidence="9 10" key="1">
    <citation type="submission" date="2015-07" db="EMBL/GenBank/DDBJ databases">
        <title>Whole genome sequence of Herpetosiphon geysericola DSM 7119.</title>
        <authorList>
            <person name="Hemp J."/>
            <person name="Ward L.M."/>
            <person name="Pace L.A."/>
            <person name="Fischer W.W."/>
        </authorList>
    </citation>
    <scope>NUCLEOTIDE SEQUENCE [LARGE SCALE GENOMIC DNA]</scope>
    <source>
        <strain evidence="9 10">DSM 7119</strain>
    </source>
</reference>
<evidence type="ECO:0000256" key="6">
    <source>
        <dbReference type="ARBA" id="ARBA00022842"/>
    </source>
</evidence>
<dbReference type="EC" id="3.1.3.25" evidence="8"/>
<feature type="binding site" evidence="7">
    <location>
        <position position="81"/>
    </location>
    <ligand>
        <name>Mg(2+)</name>
        <dbReference type="ChEBI" id="CHEBI:18420"/>
        <label>1</label>
        <note>catalytic</note>
    </ligand>
</feature>
<gene>
    <name evidence="9" type="ORF">SE18_20580</name>
</gene>
<dbReference type="PRINTS" id="PR01959">
    <property type="entry name" value="SBIMPHPHTASE"/>
</dbReference>
<dbReference type="RefSeq" id="WP_054536349.1">
    <property type="nucleotide sequence ID" value="NZ_LGKP01000033.1"/>
</dbReference>
<dbReference type="PANTHER" id="PTHR20854">
    <property type="entry name" value="INOSITOL MONOPHOSPHATASE"/>
    <property type="match status" value="1"/>
</dbReference>
<accession>A0A0P6XZ77</accession>
<dbReference type="PROSITE" id="PS00629">
    <property type="entry name" value="IMP_1"/>
    <property type="match status" value="1"/>
</dbReference>
<dbReference type="InterPro" id="IPR020550">
    <property type="entry name" value="Inositol_monophosphatase_CS"/>
</dbReference>
<evidence type="ECO:0000313" key="9">
    <source>
        <dbReference type="EMBL" id="KPL81737.1"/>
    </source>
</evidence>
<dbReference type="PATRIC" id="fig|70996.4.peg.3933"/>
<feature type="binding site" evidence="7">
    <location>
        <position position="63"/>
    </location>
    <ligand>
        <name>Mg(2+)</name>
        <dbReference type="ChEBI" id="CHEBI:18420"/>
        <label>1</label>
        <note>catalytic</note>
    </ligand>
</feature>
<comment type="catalytic activity">
    <reaction evidence="1 8">
        <text>a myo-inositol phosphate + H2O = myo-inositol + phosphate</text>
        <dbReference type="Rhea" id="RHEA:24056"/>
        <dbReference type="ChEBI" id="CHEBI:15377"/>
        <dbReference type="ChEBI" id="CHEBI:17268"/>
        <dbReference type="ChEBI" id="CHEBI:43474"/>
        <dbReference type="ChEBI" id="CHEBI:84139"/>
        <dbReference type="EC" id="3.1.3.25"/>
    </reaction>
</comment>
<dbReference type="Gene3D" id="3.40.190.80">
    <property type="match status" value="1"/>
</dbReference>
<dbReference type="AlphaFoldDB" id="A0A0P6XZ77"/>
<evidence type="ECO:0000256" key="4">
    <source>
        <dbReference type="ARBA" id="ARBA00022723"/>
    </source>
</evidence>
<dbReference type="GO" id="GO:0008934">
    <property type="term" value="F:inositol monophosphate 1-phosphatase activity"/>
    <property type="evidence" value="ECO:0007669"/>
    <property type="project" value="InterPro"/>
</dbReference>
<keyword evidence="10" id="KW-1185">Reference proteome</keyword>
<dbReference type="InterPro" id="IPR020583">
    <property type="entry name" value="Inositol_monoP_metal-BS"/>
</dbReference>
<dbReference type="InterPro" id="IPR022337">
    <property type="entry name" value="Inositol_monophosphatase_SuhB"/>
</dbReference>
<dbReference type="PANTHER" id="PTHR20854:SF4">
    <property type="entry name" value="INOSITOL-1-MONOPHOSPHATASE-RELATED"/>
    <property type="match status" value="1"/>
</dbReference>
<dbReference type="InterPro" id="IPR033942">
    <property type="entry name" value="IMPase"/>
</dbReference>
<name>A0A0P6XZ77_9CHLR</name>
<comment type="caution">
    <text evidence="9">The sequence shown here is derived from an EMBL/GenBank/DDBJ whole genome shotgun (WGS) entry which is preliminary data.</text>
</comment>
<dbReference type="PRINTS" id="PR00377">
    <property type="entry name" value="IMPHPHTASES"/>
</dbReference>
<comment type="cofactor">
    <cofactor evidence="2 7 8">
        <name>Mg(2+)</name>
        <dbReference type="ChEBI" id="CHEBI:18420"/>
    </cofactor>
</comment>
<dbReference type="FunFam" id="3.30.540.10:FF:000003">
    <property type="entry name" value="Inositol-1-monophosphatase"/>
    <property type="match status" value="1"/>
</dbReference>
<keyword evidence="6 7" id="KW-0460">Magnesium</keyword>
<dbReference type="GO" id="GO:0006020">
    <property type="term" value="P:inositol metabolic process"/>
    <property type="evidence" value="ECO:0007669"/>
    <property type="project" value="TreeGrafter"/>
</dbReference>
<proteinExistence type="inferred from homology"/>
<protein>
    <recommendedName>
        <fullName evidence="8">Inositol-1-monophosphatase</fullName>
        <ecNumber evidence="8">3.1.3.25</ecNumber>
    </recommendedName>
</protein>
<dbReference type="InterPro" id="IPR000760">
    <property type="entry name" value="Inositol_monophosphatase-like"/>
</dbReference>
<comment type="similarity">
    <text evidence="3 8">Belongs to the inositol monophosphatase superfamily.</text>
</comment>
<evidence type="ECO:0000256" key="7">
    <source>
        <dbReference type="PIRSR" id="PIRSR600760-2"/>
    </source>
</evidence>
<evidence type="ECO:0000256" key="3">
    <source>
        <dbReference type="ARBA" id="ARBA00009759"/>
    </source>
</evidence>
<evidence type="ECO:0000313" key="10">
    <source>
        <dbReference type="Proteomes" id="UP000050277"/>
    </source>
</evidence>
<dbReference type="STRING" id="70996.SE18_20580"/>
<feature type="binding site" evidence="7">
    <location>
        <position position="207"/>
    </location>
    <ligand>
        <name>Mg(2+)</name>
        <dbReference type="ChEBI" id="CHEBI:18420"/>
        <label>1</label>
        <note>catalytic</note>
    </ligand>
</feature>
<dbReference type="GO" id="GO:0007165">
    <property type="term" value="P:signal transduction"/>
    <property type="evidence" value="ECO:0007669"/>
    <property type="project" value="TreeGrafter"/>
</dbReference>
<keyword evidence="5 8" id="KW-0378">Hydrolase</keyword>
<organism evidence="9 10">
    <name type="scientific">Herpetosiphon geysericola</name>
    <dbReference type="NCBI Taxonomy" id="70996"/>
    <lineage>
        <taxon>Bacteria</taxon>
        <taxon>Bacillati</taxon>
        <taxon>Chloroflexota</taxon>
        <taxon>Chloroflexia</taxon>
        <taxon>Herpetosiphonales</taxon>
        <taxon>Herpetosiphonaceae</taxon>
        <taxon>Herpetosiphon</taxon>
    </lineage>
</organism>